<organism evidence="5 6">
    <name type="scientific">Panacagrimonas perspica</name>
    <dbReference type="NCBI Taxonomy" id="381431"/>
    <lineage>
        <taxon>Bacteria</taxon>
        <taxon>Pseudomonadati</taxon>
        <taxon>Pseudomonadota</taxon>
        <taxon>Gammaproteobacteria</taxon>
        <taxon>Nevskiales</taxon>
        <taxon>Nevskiaceae</taxon>
        <taxon>Panacagrimonas</taxon>
    </lineage>
</organism>
<dbReference type="Pfam" id="PF25862">
    <property type="entry name" value="PglZ_1st"/>
    <property type="match status" value="1"/>
</dbReference>
<dbReference type="InterPro" id="IPR058881">
    <property type="entry name" value="PglZ_2nd"/>
</dbReference>
<feature type="domain" description="Alkaline phosphatase-like protein PglZ C-terminal" evidence="4">
    <location>
        <begin position="806"/>
        <end position="904"/>
    </location>
</feature>
<protein>
    <recommendedName>
        <fullName evidence="7">PglZ domain-containing protein</fullName>
    </recommendedName>
</protein>
<dbReference type="SUPFAM" id="SSF53649">
    <property type="entry name" value="Alkaline phosphatase-like"/>
    <property type="match status" value="1"/>
</dbReference>
<accession>A0A4R7NRU1</accession>
<name>A0A4R7NRU1_9GAMM</name>
<evidence type="ECO:0000313" key="5">
    <source>
        <dbReference type="EMBL" id="TDU23281.1"/>
    </source>
</evidence>
<evidence type="ECO:0008006" key="7">
    <source>
        <dbReference type="Google" id="ProtNLM"/>
    </source>
</evidence>
<dbReference type="InterPro" id="IPR058882">
    <property type="entry name" value="PglZ_C"/>
</dbReference>
<evidence type="ECO:0000256" key="1">
    <source>
        <dbReference type="SAM" id="MobiDB-lite"/>
    </source>
</evidence>
<dbReference type="EMBL" id="SOBT01000013">
    <property type="protein sequence ID" value="TDU23281.1"/>
    <property type="molecule type" value="Genomic_DNA"/>
</dbReference>
<feature type="domain" description="Alkaline phosphatase-like protein PglZ second" evidence="2">
    <location>
        <begin position="183"/>
        <end position="319"/>
    </location>
</feature>
<dbReference type="InterPro" id="IPR058880">
    <property type="entry name" value="PglZ_N"/>
</dbReference>
<evidence type="ECO:0000259" key="4">
    <source>
        <dbReference type="Pfam" id="PF25863"/>
    </source>
</evidence>
<dbReference type="Pfam" id="PF25863">
    <property type="entry name" value="PglZ_C"/>
    <property type="match status" value="1"/>
</dbReference>
<feature type="region of interest" description="Disordered" evidence="1">
    <location>
        <begin position="764"/>
        <end position="792"/>
    </location>
</feature>
<dbReference type="RefSeq" id="WP_133883948.1">
    <property type="nucleotide sequence ID" value="NZ_MWIN01000016.1"/>
</dbReference>
<reference evidence="5 6" key="1">
    <citation type="submission" date="2019-03" db="EMBL/GenBank/DDBJ databases">
        <title>Genomic Encyclopedia of Type Strains, Phase IV (KMG-IV): sequencing the most valuable type-strain genomes for metagenomic binning, comparative biology and taxonomic classification.</title>
        <authorList>
            <person name="Goeker M."/>
        </authorList>
    </citation>
    <scope>NUCLEOTIDE SEQUENCE [LARGE SCALE GENOMIC DNA]</scope>
    <source>
        <strain evidence="5 6">DSM 26377</strain>
    </source>
</reference>
<proteinExistence type="predicted"/>
<dbReference type="NCBIfam" id="NF033446">
    <property type="entry name" value="BREX_PglZ_2"/>
    <property type="match status" value="1"/>
</dbReference>
<dbReference type="InterPro" id="IPR017850">
    <property type="entry name" value="Alkaline_phosphatase_core_sf"/>
</dbReference>
<dbReference type="OrthoDB" id="6725302at2"/>
<dbReference type="Proteomes" id="UP000295341">
    <property type="component" value="Unassembled WGS sequence"/>
</dbReference>
<gene>
    <name evidence="5" type="ORF">DFR24_4804</name>
</gene>
<evidence type="ECO:0000259" key="2">
    <source>
        <dbReference type="Pfam" id="PF25861"/>
    </source>
</evidence>
<comment type="caution">
    <text evidence="5">The sequence shown here is derived from an EMBL/GenBank/DDBJ whole genome shotgun (WGS) entry which is preliminary data.</text>
</comment>
<keyword evidence="6" id="KW-1185">Reference proteome</keyword>
<dbReference type="AlphaFoldDB" id="A0A4R7NRU1"/>
<evidence type="ECO:0000313" key="6">
    <source>
        <dbReference type="Proteomes" id="UP000295341"/>
    </source>
</evidence>
<feature type="domain" description="Alkaline phosphatase-like protein PglZ N-terminal" evidence="3">
    <location>
        <begin position="23"/>
        <end position="113"/>
    </location>
</feature>
<dbReference type="Pfam" id="PF25861">
    <property type="entry name" value="PglZ_2nd"/>
    <property type="match status" value="1"/>
</dbReference>
<dbReference type="Pfam" id="PF08665">
    <property type="entry name" value="PglZ"/>
    <property type="match status" value="1"/>
</dbReference>
<sequence length="912" mass="99122">MATAAERKIRVSSAPPLSTAQITAQLDAVLGRDAEIRAVAIRTPSRGEWPRQVQRRDRTFRVEWCESSLALREALISLEPPAASADGLLLLTPLPDTEVPLDVLARLARARVFQPKGWDLLRQQFGVQNMDARLGRYDWMPDVLAEVAGANGFAPVASGMLDLDTAWREVLSRVLQIDQARPDASTLLAWTLRPDTDVLLSRLPQRGRSDVMEWLASNAGNTGKWVIRCIEAGRAADATSIGLVCDVLFSRSGEGESTLAQAAVRLERYVGDQHIGVQEGRQWAEQTHRFLDSLSLEDARPLLDRADHLLQELRVPEWAHLCNRLPSGLDQRLQQFAQVITSFLDSRSEATAAEVEGAANSVLDHRLISDQVQRADRVRMARRVVRWLIRPQAEDSAMEALVASYADDGAFVDRARYKLLGGDNLSSLTEALTRLRAAALEQREAVNKRFATALASSLRQESTPGSRAVPLESLISQVVAPLAAASPVLLLVVDGLSLSIFRELFERCERLGWAEWIPESRERPLVGLAAIPTITEVSRHSLLAGKLSVGAAASEKSAFAAHADLLAVSNASSPPRLFHKGDLSVEGGLSPEIRAALGNPSQKIVGVVYNAVDDHLGGPQQLETSWSLETLRLLVPLLSEARAARRALVVTADHGHVLEDQSSQVNGGSSDRWRSGTKATQDCEVVLSGSRVLTASGEKSAVCLWSESARYTGRKNGYHGGASPAEVIVPLSVFSPHGINLPGWKLSPPQMPEWWDAPNVAASAPVAAAPPPKATRKPPPKSEKQQGLFGNDQLAPVHPVGVPLLDWTRVLIESPIYVSQRLLAARVALADAQMQALLHALHERGGKLSRSAIAQKLGQPEMRMSGLLSAARRMLNVDQAPVLVVDDLSGTVELNHTLLIQQFQLSLPKAPR</sequence>
<evidence type="ECO:0000259" key="3">
    <source>
        <dbReference type="Pfam" id="PF25862"/>
    </source>
</evidence>
<dbReference type="InterPro" id="IPR047992">
    <property type="entry name" value="BREX_PglZ"/>
</dbReference>